<dbReference type="Proteomes" id="UP000053392">
    <property type="component" value="Unassembled WGS sequence"/>
</dbReference>
<dbReference type="GO" id="GO:0004190">
    <property type="term" value="F:aspartic-type endopeptidase activity"/>
    <property type="evidence" value="ECO:0007669"/>
    <property type="project" value="InterPro"/>
</dbReference>
<dbReference type="FunFam" id="2.40.70.10:FF:000008">
    <property type="entry name" value="Cathepsin D"/>
    <property type="match status" value="1"/>
</dbReference>
<evidence type="ECO:0000256" key="6">
    <source>
        <dbReference type="ARBA" id="ARBA00023136"/>
    </source>
</evidence>
<reference evidence="13 14" key="1">
    <citation type="submission" date="2015-01" db="EMBL/GenBank/DDBJ databases">
        <title>The Genome Sequence of Cryptococcus gattii Ram5.</title>
        <authorList>
            <consortium name="The Broad Institute Genomics Platform"/>
            <person name="Cuomo C."/>
            <person name="Litvintseva A."/>
            <person name="Chen Y."/>
            <person name="Heitman J."/>
            <person name="Sun S."/>
            <person name="Springer D."/>
            <person name="Dromer F."/>
            <person name="Young S."/>
            <person name="Zeng Q."/>
            <person name="Gargeya S."/>
            <person name="Abouelleil A."/>
            <person name="Alvarado L."/>
            <person name="Chapman S.B."/>
            <person name="Gainer-Dewar J."/>
            <person name="Goldberg J."/>
            <person name="Griggs A."/>
            <person name="Gujja S."/>
            <person name="Hansen M."/>
            <person name="Howarth C."/>
            <person name="Imamovic A."/>
            <person name="Larimer J."/>
            <person name="Murphy C."/>
            <person name="Naylor J."/>
            <person name="Pearson M."/>
            <person name="Priest M."/>
            <person name="Roberts A."/>
            <person name="Saif S."/>
            <person name="Shea T."/>
            <person name="Sykes S."/>
            <person name="Wortman J."/>
            <person name="Nusbaum C."/>
            <person name="Birren B."/>
        </authorList>
    </citation>
    <scope>NUCLEOTIDE SEQUENCE [LARGE SCALE GENOMIC DNA]</scope>
    <source>
        <strain evidence="13 14">Ram5</strain>
    </source>
</reference>
<proteinExistence type="inferred from homology"/>
<keyword evidence="14" id="KW-1185">Reference proteome</keyword>
<keyword evidence="4" id="KW-0645">Protease</keyword>
<evidence type="ECO:0000256" key="8">
    <source>
        <dbReference type="ARBA" id="ARBA00023288"/>
    </source>
</evidence>
<feature type="disulfide bond" evidence="10">
    <location>
        <begin position="229"/>
        <end position="234"/>
    </location>
</feature>
<feature type="chain" id="PRO_5002239339" evidence="11">
    <location>
        <begin position="23"/>
        <end position="529"/>
    </location>
</feature>
<protein>
    <submittedName>
        <fullName evidence="13">Endopeptidase</fullName>
    </submittedName>
</protein>
<keyword evidence="11" id="KW-0732">Signal</keyword>
<dbReference type="AlphaFoldDB" id="A0A0D0V7K9"/>
<dbReference type="Pfam" id="PF00026">
    <property type="entry name" value="Asp"/>
    <property type="match status" value="1"/>
</dbReference>
<dbReference type="InterPro" id="IPR021109">
    <property type="entry name" value="Peptidase_aspartic_dom_sf"/>
</dbReference>
<keyword evidence="10" id="KW-1015">Disulfide bond</keyword>
<organism evidence="13 14">
    <name type="scientific">Cryptococcus deuterogattii Ram5</name>
    <dbReference type="NCBI Taxonomy" id="1296110"/>
    <lineage>
        <taxon>Eukaryota</taxon>
        <taxon>Fungi</taxon>
        <taxon>Dikarya</taxon>
        <taxon>Basidiomycota</taxon>
        <taxon>Agaricomycotina</taxon>
        <taxon>Tremellomycetes</taxon>
        <taxon>Tremellales</taxon>
        <taxon>Cryptococcaceae</taxon>
        <taxon>Cryptococcus</taxon>
        <taxon>Cryptococcus gattii species complex</taxon>
    </lineage>
</organism>
<dbReference type="OrthoDB" id="2747330at2759"/>
<feature type="active site" evidence="9">
    <location>
        <position position="402"/>
    </location>
</feature>
<evidence type="ECO:0000256" key="5">
    <source>
        <dbReference type="ARBA" id="ARBA00022801"/>
    </source>
</evidence>
<comment type="similarity">
    <text evidence="2">Belongs to the peptidase A1 family.</text>
</comment>
<evidence type="ECO:0000256" key="1">
    <source>
        <dbReference type="ARBA" id="ARBA00004236"/>
    </source>
</evidence>
<evidence type="ECO:0000313" key="13">
    <source>
        <dbReference type="EMBL" id="KIR43406.1"/>
    </source>
</evidence>
<dbReference type="PRINTS" id="PR00792">
    <property type="entry name" value="PEPSIN"/>
</dbReference>
<dbReference type="EMBL" id="KN847896">
    <property type="protein sequence ID" value="KIR43406.1"/>
    <property type="molecule type" value="Genomic_DNA"/>
</dbReference>
<accession>A0A0D0V7K9</accession>
<keyword evidence="5" id="KW-0378">Hydrolase</keyword>
<keyword evidence="7" id="KW-0325">Glycoprotein</keyword>
<evidence type="ECO:0000256" key="10">
    <source>
        <dbReference type="PIRSR" id="PIRSR601461-2"/>
    </source>
</evidence>
<feature type="domain" description="Peptidase A1" evidence="12">
    <location>
        <begin position="198"/>
        <end position="517"/>
    </location>
</feature>
<comment type="subcellular location">
    <subcellularLocation>
        <location evidence="1">Cell membrane</location>
    </subcellularLocation>
</comment>
<keyword evidence="3" id="KW-1003">Cell membrane</keyword>
<evidence type="ECO:0000313" key="14">
    <source>
        <dbReference type="Proteomes" id="UP000053392"/>
    </source>
</evidence>
<dbReference type="HOGENOM" id="CLU_013253_1_1_1"/>
<dbReference type="InterPro" id="IPR034164">
    <property type="entry name" value="Pepsin-like_dom"/>
</dbReference>
<evidence type="ECO:0000256" key="3">
    <source>
        <dbReference type="ARBA" id="ARBA00022475"/>
    </source>
</evidence>
<evidence type="ECO:0000256" key="4">
    <source>
        <dbReference type="ARBA" id="ARBA00022670"/>
    </source>
</evidence>
<dbReference type="GO" id="GO:0005886">
    <property type="term" value="C:plasma membrane"/>
    <property type="evidence" value="ECO:0007669"/>
    <property type="project" value="UniProtKB-SubCell"/>
</dbReference>
<dbReference type="PANTHER" id="PTHR47966:SF75">
    <property type="entry name" value="ENDOPEPTIDASE (CTSD), PUTATIVE (AFU_ORTHOLOGUE AFUA_4G07040)-RELATED"/>
    <property type="match status" value="1"/>
</dbReference>
<dbReference type="PANTHER" id="PTHR47966">
    <property type="entry name" value="BETA-SITE APP-CLEAVING ENZYME, ISOFORM A-RELATED"/>
    <property type="match status" value="1"/>
</dbReference>
<feature type="signal peptide" evidence="11">
    <location>
        <begin position="1"/>
        <end position="22"/>
    </location>
</feature>
<gene>
    <name evidence="13" type="ORF">I313_00248</name>
</gene>
<evidence type="ECO:0000256" key="9">
    <source>
        <dbReference type="PIRSR" id="PIRSR601461-1"/>
    </source>
</evidence>
<dbReference type="SUPFAM" id="SSF50630">
    <property type="entry name" value="Acid proteases"/>
    <property type="match status" value="1"/>
</dbReference>
<evidence type="ECO:0000256" key="11">
    <source>
        <dbReference type="SAM" id="SignalP"/>
    </source>
</evidence>
<feature type="active site" evidence="9">
    <location>
        <position position="216"/>
    </location>
</feature>
<dbReference type="InterPro" id="IPR001461">
    <property type="entry name" value="Aspartic_peptidase_A1"/>
</dbReference>
<dbReference type="Gene3D" id="2.40.70.10">
    <property type="entry name" value="Acid Proteases"/>
    <property type="match status" value="2"/>
</dbReference>
<dbReference type="PROSITE" id="PS51767">
    <property type="entry name" value="PEPTIDASE_A1"/>
    <property type="match status" value="1"/>
</dbReference>
<evidence type="ECO:0000256" key="2">
    <source>
        <dbReference type="ARBA" id="ARBA00007447"/>
    </source>
</evidence>
<dbReference type="GO" id="GO:0006508">
    <property type="term" value="P:proteolysis"/>
    <property type="evidence" value="ECO:0007669"/>
    <property type="project" value="UniProtKB-KW"/>
</dbReference>
<sequence>MLSFSPTFLFILLSLISHVVVAVPIATSVTQHHLKLRKLPVFRDDEHPVVAFERHYEAAIRRLYSYKRLPPPQRDYFVQLAKERRHMLESDTMLHKRTWTPPSLGKTRSIQSSKRAYWREGGNKPSGISESLPKIHKLAINGTGTAAAAASSTVTASGSNSNGFNQAAADAGNILTNSTSALVQGGLHYTIYSNDIGYLCEVQIGTPPQSFLMLMDTGSADTWVPSTECLPQNCGNHLSLGANVSSTFQKSNRTFEVTYGSGAVSGVIGVDTITVAGMTLDNHPIGVTLQESVQFADDKVPFDGLMGLAMNQLSHQDVPTIVDSLQSTGLIKNAILGIALGRFTDGENDGELVFGQADASKFDPSTTQTLPVTSSDGFWQVSMSAVTIDGQDAVVNRQAILDTGTTLMMAPNDDKVCCHDPPSSVNMLSLFNSIGNGMFSIPCTIEQVVTMTFGNVAFQIDVRDLIFQPITTEFRGSCVSSVSAGTIKNGDTWLLGDSFLKNVYMTTNVNDKTVQLSARMDAPESSSHK</sequence>
<keyword evidence="6" id="KW-0472">Membrane</keyword>
<dbReference type="FunFam" id="2.40.70.10:FF:000060">
    <property type="entry name" value="Aspartic-type endopeptidase ctsD"/>
    <property type="match status" value="1"/>
</dbReference>
<dbReference type="InterPro" id="IPR033121">
    <property type="entry name" value="PEPTIDASE_A1"/>
</dbReference>
<keyword evidence="8" id="KW-0449">Lipoprotein</keyword>
<dbReference type="CDD" id="cd05471">
    <property type="entry name" value="pepsin_like"/>
    <property type="match status" value="1"/>
</dbReference>
<evidence type="ECO:0000256" key="7">
    <source>
        <dbReference type="ARBA" id="ARBA00023180"/>
    </source>
</evidence>
<evidence type="ECO:0000259" key="12">
    <source>
        <dbReference type="PROSITE" id="PS51767"/>
    </source>
</evidence>
<name>A0A0D0V7K9_9TREE</name>